<dbReference type="InterPro" id="IPR016024">
    <property type="entry name" value="ARM-type_fold"/>
</dbReference>
<dbReference type="InterPro" id="IPR021133">
    <property type="entry name" value="HEAT_type_2"/>
</dbReference>
<accession>A0AAW1RJT5</accession>
<evidence type="ECO:0000256" key="1">
    <source>
        <dbReference type="PROSITE-ProRule" id="PRU00103"/>
    </source>
</evidence>
<dbReference type="EMBL" id="JALJOS010000010">
    <property type="protein sequence ID" value="KAK9833905.1"/>
    <property type="molecule type" value="Genomic_DNA"/>
</dbReference>
<comment type="caution">
    <text evidence="2">The sequence shown here is derived from an EMBL/GenBank/DDBJ whole genome shotgun (WGS) entry which is preliminary data.</text>
</comment>
<organism evidence="2 3">
    <name type="scientific">Apatococcus lobatus</name>
    <dbReference type="NCBI Taxonomy" id="904363"/>
    <lineage>
        <taxon>Eukaryota</taxon>
        <taxon>Viridiplantae</taxon>
        <taxon>Chlorophyta</taxon>
        <taxon>core chlorophytes</taxon>
        <taxon>Trebouxiophyceae</taxon>
        <taxon>Chlorellales</taxon>
        <taxon>Chlorellaceae</taxon>
        <taxon>Apatococcus</taxon>
    </lineage>
</organism>
<dbReference type="AlphaFoldDB" id="A0AAW1RJT5"/>
<dbReference type="InterPro" id="IPR011989">
    <property type="entry name" value="ARM-like"/>
</dbReference>
<dbReference type="PROSITE" id="PS50077">
    <property type="entry name" value="HEAT_REPEAT"/>
    <property type="match status" value="1"/>
</dbReference>
<name>A0AAW1RJT5_9CHLO</name>
<dbReference type="GO" id="GO:0032367">
    <property type="term" value="P:intracellular cholesterol transport"/>
    <property type="evidence" value="ECO:0007669"/>
    <property type="project" value="InterPro"/>
</dbReference>
<dbReference type="Gene3D" id="1.25.10.10">
    <property type="entry name" value="Leucine-rich Repeat Variant"/>
    <property type="match status" value="1"/>
</dbReference>
<dbReference type="InterPro" id="IPR040362">
    <property type="entry name" value="RELCH"/>
</dbReference>
<gene>
    <name evidence="2" type="ORF">WJX74_009507</name>
</gene>
<dbReference type="PANTHER" id="PTHR32059:SF0">
    <property type="entry name" value="RAB11-BINDING PROTEIN RELCH"/>
    <property type="match status" value="1"/>
</dbReference>
<dbReference type="GO" id="GO:0005802">
    <property type="term" value="C:trans-Golgi network"/>
    <property type="evidence" value="ECO:0007669"/>
    <property type="project" value="InterPro"/>
</dbReference>
<keyword evidence="3" id="KW-1185">Reference proteome</keyword>
<dbReference type="PANTHER" id="PTHR32059">
    <property type="entry name" value="RAB11-BINDING PROTEIN RELCH"/>
    <property type="match status" value="1"/>
</dbReference>
<sequence>MSYQRQEGGEVKTALRFAATFEELQGQMVAMLWQLVMKPAMLVKTCRALLAAVLVPGFPPAQVNKQILPALVTLSNDADMGMRELSIDALAEMLKLYGSSRAVMDALMNSNVMR</sequence>
<feature type="repeat" description="HEAT" evidence="1">
    <location>
        <begin position="67"/>
        <end position="105"/>
    </location>
</feature>
<reference evidence="2 3" key="1">
    <citation type="journal article" date="2024" name="Nat. Commun.">
        <title>Phylogenomics reveals the evolutionary origins of lichenization in chlorophyte algae.</title>
        <authorList>
            <person name="Puginier C."/>
            <person name="Libourel C."/>
            <person name="Otte J."/>
            <person name="Skaloud P."/>
            <person name="Haon M."/>
            <person name="Grisel S."/>
            <person name="Petersen M."/>
            <person name="Berrin J.G."/>
            <person name="Delaux P.M."/>
            <person name="Dal Grande F."/>
            <person name="Keller J."/>
        </authorList>
    </citation>
    <scope>NUCLEOTIDE SEQUENCE [LARGE SCALE GENOMIC DNA]</scope>
    <source>
        <strain evidence="2 3">SAG 2145</strain>
    </source>
</reference>
<dbReference type="Proteomes" id="UP001438707">
    <property type="component" value="Unassembled WGS sequence"/>
</dbReference>
<dbReference type="SUPFAM" id="SSF48371">
    <property type="entry name" value="ARM repeat"/>
    <property type="match status" value="1"/>
</dbReference>
<evidence type="ECO:0000313" key="2">
    <source>
        <dbReference type="EMBL" id="KAK9833905.1"/>
    </source>
</evidence>
<proteinExistence type="predicted"/>
<protein>
    <submittedName>
        <fullName evidence="2">Uncharacterized protein</fullName>
    </submittedName>
</protein>
<evidence type="ECO:0000313" key="3">
    <source>
        <dbReference type="Proteomes" id="UP001438707"/>
    </source>
</evidence>
<dbReference type="GO" id="GO:0055037">
    <property type="term" value="C:recycling endosome"/>
    <property type="evidence" value="ECO:0007669"/>
    <property type="project" value="TreeGrafter"/>
</dbReference>